<dbReference type="PANTHER" id="PTHR11644">
    <property type="entry name" value="CYTIDINE DEAMINASE"/>
    <property type="match status" value="1"/>
</dbReference>
<comment type="similarity">
    <text evidence="1">Belongs to the cytidine and deoxycytidylate deaminase family.</text>
</comment>
<dbReference type="SUPFAM" id="SSF53927">
    <property type="entry name" value="Cytidine deaminase-like"/>
    <property type="match status" value="1"/>
</dbReference>
<dbReference type="GO" id="GO:0004126">
    <property type="term" value="F:cytidine deaminase activity"/>
    <property type="evidence" value="ECO:0007669"/>
    <property type="project" value="TreeGrafter"/>
</dbReference>
<evidence type="ECO:0000256" key="3">
    <source>
        <dbReference type="ARBA" id="ARBA00022801"/>
    </source>
</evidence>
<dbReference type="STRING" id="1618574.UT24_C0029G0007"/>
<dbReference type="AlphaFoldDB" id="A0A0G0MF74"/>
<accession>A0A0G0MF74</accession>
<dbReference type="PROSITE" id="PS00903">
    <property type="entry name" value="CYT_DCMP_DEAMINASES_1"/>
    <property type="match status" value="1"/>
</dbReference>
<sequence length="167" mass="18577">MKEFNYSIRLGDHLNLIEEKQFILDKLEKTGEEGLKQLINLAVETRKQAYAPYSNYQVGASILCFSGQMYSGCNTEVVSYSQTGHAESNAINQAIIKGENKEQRKFIEIIVVSATGESGPCGACRQEIIEHCDNAVYIDVDAEGNPLIVTTMNILFPYAFTPTDLEL</sequence>
<dbReference type="InterPro" id="IPR050202">
    <property type="entry name" value="Cyt/Deoxycyt_deaminase"/>
</dbReference>
<dbReference type="PROSITE" id="PS51747">
    <property type="entry name" value="CYT_DCMP_DEAMINASES_2"/>
    <property type="match status" value="1"/>
</dbReference>
<dbReference type="InterPro" id="IPR002125">
    <property type="entry name" value="CMP_dCMP_dom"/>
</dbReference>
<dbReference type="GO" id="GO:0055086">
    <property type="term" value="P:nucleobase-containing small molecule metabolic process"/>
    <property type="evidence" value="ECO:0007669"/>
    <property type="project" value="UniProtKB-ARBA"/>
</dbReference>
<keyword evidence="2" id="KW-0479">Metal-binding</keyword>
<organism evidence="6 7">
    <name type="scientific">Candidatus Woesebacteria bacterium GW2011_GWB1_39_12</name>
    <dbReference type="NCBI Taxonomy" id="1618574"/>
    <lineage>
        <taxon>Bacteria</taxon>
        <taxon>Candidatus Woeseibacteriota</taxon>
    </lineage>
</organism>
<dbReference type="InterPro" id="IPR016193">
    <property type="entry name" value="Cytidine_deaminase-like"/>
</dbReference>
<dbReference type="GO" id="GO:0042802">
    <property type="term" value="F:identical protein binding"/>
    <property type="evidence" value="ECO:0007669"/>
    <property type="project" value="UniProtKB-ARBA"/>
</dbReference>
<proteinExistence type="inferred from homology"/>
<reference evidence="6 7" key="1">
    <citation type="journal article" date="2015" name="Nature">
        <title>rRNA introns, odd ribosomes, and small enigmatic genomes across a large radiation of phyla.</title>
        <authorList>
            <person name="Brown C.T."/>
            <person name="Hug L.A."/>
            <person name="Thomas B.C."/>
            <person name="Sharon I."/>
            <person name="Castelle C.J."/>
            <person name="Singh A."/>
            <person name="Wilkins M.J."/>
            <person name="Williams K.H."/>
            <person name="Banfield J.F."/>
        </authorList>
    </citation>
    <scope>NUCLEOTIDE SEQUENCE [LARGE SCALE GENOMIC DNA]</scope>
</reference>
<evidence type="ECO:0000256" key="2">
    <source>
        <dbReference type="ARBA" id="ARBA00022723"/>
    </source>
</evidence>
<name>A0A0G0MF74_9BACT</name>
<keyword evidence="3" id="KW-0378">Hydrolase</keyword>
<feature type="domain" description="CMP/dCMP-type deaminase" evidence="5">
    <location>
        <begin position="33"/>
        <end position="163"/>
    </location>
</feature>
<comment type="caution">
    <text evidence="6">The sequence shown here is derived from an EMBL/GenBank/DDBJ whole genome shotgun (WGS) entry which is preliminary data.</text>
</comment>
<evidence type="ECO:0000313" key="6">
    <source>
        <dbReference type="EMBL" id="KKQ98995.1"/>
    </source>
</evidence>
<dbReference type="Gene3D" id="3.40.140.10">
    <property type="entry name" value="Cytidine Deaminase, domain 2"/>
    <property type="match status" value="1"/>
</dbReference>
<keyword evidence="4" id="KW-0862">Zinc</keyword>
<dbReference type="PANTHER" id="PTHR11644:SF2">
    <property type="entry name" value="CYTIDINE DEAMINASE"/>
    <property type="match status" value="1"/>
</dbReference>
<evidence type="ECO:0000256" key="4">
    <source>
        <dbReference type="ARBA" id="ARBA00022833"/>
    </source>
</evidence>
<dbReference type="CDD" id="cd01283">
    <property type="entry name" value="cytidine_deaminase"/>
    <property type="match status" value="1"/>
</dbReference>
<dbReference type="GO" id="GO:0005829">
    <property type="term" value="C:cytosol"/>
    <property type="evidence" value="ECO:0007669"/>
    <property type="project" value="TreeGrafter"/>
</dbReference>
<dbReference type="EMBL" id="LBWB01000029">
    <property type="protein sequence ID" value="KKQ98995.1"/>
    <property type="molecule type" value="Genomic_DNA"/>
</dbReference>
<gene>
    <name evidence="6" type="ORF">UT24_C0029G0007</name>
</gene>
<dbReference type="Pfam" id="PF00383">
    <property type="entry name" value="dCMP_cyt_deam_1"/>
    <property type="match status" value="1"/>
</dbReference>
<evidence type="ECO:0000313" key="7">
    <source>
        <dbReference type="Proteomes" id="UP000033881"/>
    </source>
</evidence>
<evidence type="ECO:0000256" key="1">
    <source>
        <dbReference type="ARBA" id="ARBA00006576"/>
    </source>
</evidence>
<dbReference type="GO" id="GO:0072527">
    <property type="term" value="P:pyrimidine-containing compound metabolic process"/>
    <property type="evidence" value="ECO:0007669"/>
    <property type="project" value="UniProtKB-ARBA"/>
</dbReference>
<dbReference type="GO" id="GO:0008270">
    <property type="term" value="F:zinc ion binding"/>
    <property type="evidence" value="ECO:0007669"/>
    <property type="project" value="InterPro"/>
</dbReference>
<dbReference type="NCBIfam" id="NF004064">
    <property type="entry name" value="PRK05578.1"/>
    <property type="match status" value="1"/>
</dbReference>
<dbReference type="InterPro" id="IPR016192">
    <property type="entry name" value="APOBEC/CMP_deaminase_Zn-bd"/>
</dbReference>
<dbReference type="Proteomes" id="UP000033881">
    <property type="component" value="Unassembled WGS sequence"/>
</dbReference>
<protein>
    <submittedName>
        <fullName evidence="6">Cytidine deaminase</fullName>
    </submittedName>
</protein>
<evidence type="ECO:0000259" key="5">
    <source>
        <dbReference type="PROSITE" id="PS51747"/>
    </source>
</evidence>